<protein>
    <submittedName>
        <fullName evidence="1">Uncharacterized protein</fullName>
    </submittedName>
</protein>
<sequence length="94" mass="10492">MHVPSAIDFDNRCAGPRCRPFCHNARMDARDDSSAAVLHVLHVRKRAFLPFVIACAKSFNASGLDVQARVDRRDTCRLSFDAMSIGRRARCASE</sequence>
<comment type="caution">
    <text evidence="1">The sequence shown here is derived from an EMBL/GenBank/DDBJ whole genome shotgun (WGS) entry which is preliminary data.</text>
</comment>
<proteinExistence type="predicted"/>
<evidence type="ECO:0000313" key="2">
    <source>
        <dbReference type="Proteomes" id="UP000195569"/>
    </source>
</evidence>
<dbReference type="EMBL" id="CYGY02000032">
    <property type="protein sequence ID" value="SIT42281.1"/>
    <property type="molecule type" value="Genomic_DNA"/>
</dbReference>
<organism evidence="1 2">
    <name type="scientific">Paraburkholderia piptadeniae</name>
    <dbReference type="NCBI Taxonomy" id="1701573"/>
    <lineage>
        <taxon>Bacteria</taxon>
        <taxon>Pseudomonadati</taxon>
        <taxon>Pseudomonadota</taxon>
        <taxon>Betaproteobacteria</taxon>
        <taxon>Burkholderiales</taxon>
        <taxon>Burkholderiaceae</taxon>
        <taxon>Paraburkholderia</taxon>
    </lineage>
</organism>
<evidence type="ECO:0000313" key="1">
    <source>
        <dbReference type="EMBL" id="SIT42281.1"/>
    </source>
</evidence>
<accession>A0A1N7S4I6</accession>
<gene>
    <name evidence="1" type="ORF">BN2476_320030</name>
</gene>
<name>A0A1N7S4I6_9BURK</name>
<keyword evidence="2" id="KW-1185">Reference proteome</keyword>
<dbReference type="AlphaFoldDB" id="A0A1N7S4I6"/>
<dbReference type="Proteomes" id="UP000195569">
    <property type="component" value="Unassembled WGS sequence"/>
</dbReference>
<reference evidence="1" key="1">
    <citation type="submission" date="2016-12" db="EMBL/GenBank/DDBJ databases">
        <authorList>
            <person name="Moulin L."/>
        </authorList>
    </citation>
    <scope>NUCLEOTIDE SEQUENCE [LARGE SCALE GENOMIC DNA]</scope>
    <source>
        <strain evidence="1">STM 7183</strain>
    </source>
</reference>